<name>A0A0M3JQP9_ANISI</name>
<accession>A0A0M3JQP9</accession>
<evidence type="ECO:0000256" key="1">
    <source>
        <dbReference type="SAM" id="MobiDB-lite"/>
    </source>
</evidence>
<feature type="compositionally biased region" description="Basic and acidic residues" evidence="1">
    <location>
        <begin position="30"/>
        <end position="45"/>
    </location>
</feature>
<protein>
    <submittedName>
        <fullName evidence="4">Movement protein</fullName>
    </submittedName>
</protein>
<dbReference type="WBParaSite" id="ASIM_0001000001-mRNA-1">
    <property type="protein sequence ID" value="ASIM_0001000001-mRNA-1"/>
    <property type="gene ID" value="ASIM_0001000001"/>
</dbReference>
<keyword evidence="3" id="KW-1185">Reference proteome</keyword>
<reference evidence="2 3" key="2">
    <citation type="submission" date="2018-11" db="EMBL/GenBank/DDBJ databases">
        <authorList>
            <consortium name="Pathogen Informatics"/>
        </authorList>
    </citation>
    <scope>NUCLEOTIDE SEQUENCE [LARGE SCALE GENOMIC DNA]</scope>
</reference>
<feature type="region of interest" description="Disordered" evidence="1">
    <location>
        <begin position="17"/>
        <end position="78"/>
    </location>
</feature>
<feature type="compositionally biased region" description="Polar residues" evidence="1">
    <location>
        <begin position="46"/>
        <end position="69"/>
    </location>
</feature>
<evidence type="ECO:0000313" key="3">
    <source>
        <dbReference type="Proteomes" id="UP000267096"/>
    </source>
</evidence>
<reference evidence="4" key="1">
    <citation type="submission" date="2017-02" db="UniProtKB">
        <authorList>
            <consortium name="WormBaseParasite"/>
        </authorList>
    </citation>
    <scope>IDENTIFICATION</scope>
</reference>
<organism evidence="4">
    <name type="scientific">Anisakis simplex</name>
    <name type="common">Herring worm</name>
    <dbReference type="NCBI Taxonomy" id="6269"/>
    <lineage>
        <taxon>Eukaryota</taxon>
        <taxon>Metazoa</taxon>
        <taxon>Ecdysozoa</taxon>
        <taxon>Nematoda</taxon>
        <taxon>Chromadorea</taxon>
        <taxon>Rhabditida</taxon>
        <taxon>Spirurina</taxon>
        <taxon>Ascaridomorpha</taxon>
        <taxon>Ascaridoidea</taxon>
        <taxon>Anisakidae</taxon>
        <taxon>Anisakis</taxon>
        <taxon>Anisakis simplex complex</taxon>
    </lineage>
</organism>
<evidence type="ECO:0000313" key="2">
    <source>
        <dbReference type="EMBL" id="VDK41619.1"/>
    </source>
</evidence>
<proteinExistence type="predicted"/>
<dbReference type="EMBL" id="UYRR01030903">
    <property type="protein sequence ID" value="VDK41619.1"/>
    <property type="molecule type" value="Genomic_DNA"/>
</dbReference>
<gene>
    <name evidence="2" type="ORF">ASIM_LOCUS9732</name>
</gene>
<dbReference type="Proteomes" id="UP000267096">
    <property type="component" value="Unassembled WGS sequence"/>
</dbReference>
<dbReference type="AlphaFoldDB" id="A0A0M3JQP9"/>
<sequence>DDSNDVLDFETARSLSFRSPRRRSKKRTHNGGDGKMIRVPFENEARSTNGGVKSVSTAKNQTQIGPPTKSTEKRLSSQ</sequence>
<evidence type="ECO:0000313" key="4">
    <source>
        <dbReference type="WBParaSite" id="ASIM_0001000001-mRNA-1"/>
    </source>
</evidence>
<feature type="compositionally biased region" description="Basic residues" evidence="1">
    <location>
        <begin position="19"/>
        <end position="29"/>
    </location>
</feature>